<dbReference type="EMBL" id="LT635758">
    <property type="protein sequence ID" value="SGZ52739.1"/>
    <property type="molecule type" value="Genomic_DNA"/>
</dbReference>
<comment type="similarity">
    <text evidence="1">Belongs to the short-chain dehydrogenases/reductases (SDR) family.</text>
</comment>
<evidence type="ECO:0000256" key="1">
    <source>
        <dbReference type="ARBA" id="ARBA00006484"/>
    </source>
</evidence>
<evidence type="ECO:0000256" key="2">
    <source>
        <dbReference type="ARBA" id="ARBA00022857"/>
    </source>
</evidence>
<proteinExistence type="inferred from homology"/>
<protein>
    <submittedName>
        <fullName evidence="4">CIC11C00000000015</fullName>
    </submittedName>
</protein>
<evidence type="ECO:0000313" key="5">
    <source>
        <dbReference type="Proteomes" id="UP000182334"/>
    </source>
</evidence>
<sequence>MVDTSNFYKPELAIYYNPKVDRRVAIVTGGNSGIGWYTVLHLYLHGYVVYVAGRTESKVTKAIEDIEAEAHKRREAYSEEEKRERFVGSLTYIHFDCTDLKSVVDCAQKFKAQEPKLHILINNAGIMAVPYEVTGDGYEIQYQVNFVAPFLFTSELLPALELATVDQKPRVVCLSSLGHNTAHKYFHPSDTINKFPNFFFTWVRYGNAKAAEIEFTTKLAEEYPQFEAFSVHPGLIVDTELGNWWKNLPVLGYAFSGLFKVTGSLLGITPDQGSYASLRAALDPTLLDKSGAYLDQGGPIGVPSKVVTNRANIDATWTENIKLLKEKGYTVNF</sequence>
<reference evidence="4 5" key="1">
    <citation type="submission" date="2016-10" db="EMBL/GenBank/DDBJ databases">
        <authorList>
            <person name="de Groot N.N."/>
        </authorList>
    </citation>
    <scope>NUCLEOTIDE SEQUENCE [LARGE SCALE GENOMIC DNA]</scope>
    <source>
        <strain evidence="4 5">CBS 141442</strain>
    </source>
</reference>
<dbReference type="OrthoDB" id="191139at2759"/>
<keyword evidence="3" id="KW-0560">Oxidoreductase</keyword>
<dbReference type="InterPro" id="IPR036291">
    <property type="entry name" value="NAD(P)-bd_dom_sf"/>
</dbReference>
<dbReference type="InterPro" id="IPR002347">
    <property type="entry name" value="SDR_fam"/>
</dbReference>
<dbReference type="Pfam" id="PF00106">
    <property type="entry name" value="adh_short"/>
    <property type="match status" value="1"/>
</dbReference>
<name>A0A1L0BN77_9ASCO</name>
<dbReference type="PANTHER" id="PTHR24320:SF282">
    <property type="entry name" value="WW DOMAIN-CONTAINING OXIDOREDUCTASE"/>
    <property type="match status" value="1"/>
</dbReference>
<dbReference type="SUPFAM" id="SSF51735">
    <property type="entry name" value="NAD(P)-binding Rossmann-fold domains"/>
    <property type="match status" value="1"/>
</dbReference>
<dbReference type="STRING" id="45354.A0A1L0BN77"/>
<keyword evidence="2" id="KW-0521">NADP</keyword>
<dbReference type="Proteomes" id="UP000182334">
    <property type="component" value="Chromosome III"/>
</dbReference>
<keyword evidence="5" id="KW-1185">Reference proteome</keyword>
<organism evidence="4 5">
    <name type="scientific">Sungouiella intermedia</name>
    <dbReference type="NCBI Taxonomy" id="45354"/>
    <lineage>
        <taxon>Eukaryota</taxon>
        <taxon>Fungi</taxon>
        <taxon>Dikarya</taxon>
        <taxon>Ascomycota</taxon>
        <taxon>Saccharomycotina</taxon>
        <taxon>Pichiomycetes</taxon>
        <taxon>Metschnikowiaceae</taxon>
        <taxon>Sungouiella</taxon>
    </lineage>
</organism>
<dbReference type="PANTHER" id="PTHR24320">
    <property type="entry name" value="RETINOL DEHYDROGENASE"/>
    <property type="match status" value="1"/>
</dbReference>
<dbReference type="Gene3D" id="3.40.50.720">
    <property type="entry name" value="NAD(P)-binding Rossmann-like Domain"/>
    <property type="match status" value="1"/>
</dbReference>
<evidence type="ECO:0000256" key="3">
    <source>
        <dbReference type="ARBA" id="ARBA00023002"/>
    </source>
</evidence>
<accession>A0A1L0BN77</accession>
<gene>
    <name evidence="4" type="ORF">SAMEA4029010_CIC11G00000000015</name>
</gene>
<dbReference type="PRINTS" id="PR00081">
    <property type="entry name" value="GDHRDH"/>
</dbReference>
<dbReference type="GO" id="GO:0016491">
    <property type="term" value="F:oxidoreductase activity"/>
    <property type="evidence" value="ECO:0007669"/>
    <property type="project" value="UniProtKB-KW"/>
</dbReference>
<dbReference type="AlphaFoldDB" id="A0A1L0BN77"/>
<evidence type="ECO:0000313" key="4">
    <source>
        <dbReference type="EMBL" id="SGZ52739.1"/>
    </source>
</evidence>